<dbReference type="AlphaFoldDB" id="A0A0B2WLE0"/>
<comment type="caution">
    <text evidence="2">The sequence shown here is derived from an EMBL/GenBank/DDBJ whole genome shotgun (WGS) entry which is preliminary data.</text>
</comment>
<keyword evidence="3" id="KW-1185">Reference proteome</keyword>
<dbReference type="GeneID" id="63741789"/>
<dbReference type="Proteomes" id="UP000030816">
    <property type="component" value="Unassembled WGS sequence"/>
</dbReference>
<dbReference type="OrthoDB" id="5236816at2759"/>
<dbReference type="STRING" id="1081103.A0A0B2WLE0"/>
<gene>
    <name evidence="2" type="ORF">MAM_07334</name>
</gene>
<evidence type="ECO:0000313" key="3">
    <source>
        <dbReference type="Proteomes" id="UP000030816"/>
    </source>
</evidence>
<proteinExistence type="predicted"/>
<feature type="compositionally biased region" description="Acidic residues" evidence="1">
    <location>
        <begin position="386"/>
        <end position="397"/>
    </location>
</feature>
<organism evidence="2 3">
    <name type="scientific">Metarhizium album (strain ARSEF 1941)</name>
    <dbReference type="NCBI Taxonomy" id="1081103"/>
    <lineage>
        <taxon>Eukaryota</taxon>
        <taxon>Fungi</taxon>
        <taxon>Dikarya</taxon>
        <taxon>Ascomycota</taxon>
        <taxon>Pezizomycotina</taxon>
        <taxon>Sordariomycetes</taxon>
        <taxon>Hypocreomycetidae</taxon>
        <taxon>Hypocreales</taxon>
        <taxon>Clavicipitaceae</taxon>
        <taxon>Metarhizium</taxon>
    </lineage>
</organism>
<reference evidence="2 3" key="1">
    <citation type="journal article" date="2014" name="Proc. Natl. Acad. Sci. U.S.A.">
        <title>Trajectory and genomic determinants of fungal-pathogen speciation and host adaptation.</title>
        <authorList>
            <person name="Hu X."/>
            <person name="Xiao G."/>
            <person name="Zheng P."/>
            <person name="Shang Y."/>
            <person name="Su Y."/>
            <person name="Zhang X."/>
            <person name="Liu X."/>
            <person name="Zhan S."/>
            <person name="St Leger R.J."/>
            <person name="Wang C."/>
        </authorList>
    </citation>
    <scope>NUCLEOTIDE SEQUENCE [LARGE SCALE GENOMIC DNA]</scope>
    <source>
        <strain evidence="2 3">ARSEF 1941</strain>
    </source>
</reference>
<evidence type="ECO:0000256" key="1">
    <source>
        <dbReference type="SAM" id="MobiDB-lite"/>
    </source>
</evidence>
<name>A0A0B2WLE0_METAS</name>
<dbReference type="HOGENOM" id="CLU_037039_1_0_1"/>
<dbReference type="RefSeq" id="XP_040675804.1">
    <property type="nucleotide sequence ID" value="XM_040826132.1"/>
</dbReference>
<evidence type="ECO:0000313" key="2">
    <source>
        <dbReference type="EMBL" id="KHN94738.1"/>
    </source>
</evidence>
<feature type="region of interest" description="Disordered" evidence="1">
    <location>
        <begin position="377"/>
        <end position="417"/>
    </location>
</feature>
<accession>A0A0B2WLE0</accession>
<dbReference type="EMBL" id="AZHE01000030">
    <property type="protein sequence ID" value="KHN94738.1"/>
    <property type="molecule type" value="Genomic_DNA"/>
</dbReference>
<protein>
    <submittedName>
        <fullName evidence="2">Uncharacterized protein</fullName>
    </submittedName>
</protein>
<sequence length="417" mass="46683">MEEDEAPLSTRLPPISKTILQTSPAFSPRRPAIGSLHDVLRRDNSTEWLVSPEYWTDKHSQVLGADFEELPPFNVPVPQYIPGAYPSRGDSCRSSTVKLLDGLLSDSLPNGSESGDEKAIGSIVAILWPYALPGFYHGLMLPIFLGDCYHPEAVLLPMAWPCPPESSLPSDFAPSPGPDGHPMRAMCYITKDRLAAMRRELIFPEAYDEAYDPITSRVYRLKAKARMPANSNHDPYLVAMFLAMAQDHFHQVPPSAHRRRQRSGIPSAGPAFKDLKLRILLHDTQTRELIVHTGHITSNFLEYFYDPHNVPTSTQGQGDALGMKIQYTRVPMWPVIGLKERLGMALGEDLVGQFDPLEVETWDQENEKHHAMLVERFDKEGVATEPPEESCDEESFDGECSPPKAKRQKLQESDGQS</sequence>